<name>A0A7G9S3W7_9MICO</name>
<organism evidence="1 2">
    <name type="scientific">Leucobacter denitrificans</name>
    <dbReference type="NCBI Taxonomy" id="683042"/>
    <lineage>
        <taxon>Bacteria</taxon>
        <taxon>Bacillati</taxon>
        <taxon>Actinomycetota</taxon>
        <taxon>Actinomycetes</taxon>
        <taxon>Micrococcales</taxon>
        <taxon>Microbacteriaceae</taxon>
        <taxon>Leucobacter</taxon>
    </lineage>
</organism>
<evidence type="ECO:0000313" key="1">
    <source>
        <dbReference type="EMBL" id="QNN62542.1"/>
    </source>
</evidence>
<accession>A0A7G9S3W7</accession>
<evidence type="ECO:0008006" key="3">
    <source>
        <dbReference type="Google" id="ProtNLM"/>
    </source>
</evidence>
<protein>
    <recommendedName>
        <fullName evidence="3">Glutaminase</fullName>
    </recommendedName>
</protein>
<gene>
    <name evidence="1" type="ORF">H9L06_09870</name>
</gene>
<keyword evidence="2" id="KW-1185">Reference proteome</keyword>
<proteinExistence type="predicted"/>
<dbReference type="EMBL" id="CP060716">
    <property type="protein sequence ID" value="QNN62542.1"/>
    <property type="molecule type" value="Genomic_DNA"/>
</dbReference>
<dbReference type="KEGG" id="ldn:H9L06_09870"/>
<dbReference type="RefSeq" id="WP_187555012.1">
    <property type="nucleotide sequence ID" value="NZ_CP060716.1"/>
</dbReference>
<evidence type="ECO:0000313" key="2">
    <source>
        <dbReference type="Proteomes" id="UP000515934"/>
    </source>
</evidence>
<dbReference type="Proteomes" id="UP000515934">
    <property type="component" value="Chromosome"/>
</dbReference>
<sequence length="177" mass="19116">MTALADSLLRAANDTASRLKALGIEPEALAEYVPSRRKFLIQRAATMRPLGEVWRLGTLLLRVDRHSDPPLLVAGPATRAAKRLHPGNQSISREERRDIAAAALAGGYPEGQAVHYNAVPIPLDNAALRELGPEHPLGVVGDTIRVRWRAGASLEGAPTLADYLNERIDLIAGRLEA</sequence>
<reference evidence="1 2" key="1">
    <citation type="submission" date="2020-08" db="EMBL/GenBank/DDBJ databases">
        <title>Genome sequence of Leucobacter denitrificans KACC 14055T.</title>
        <authorList>
            <person name="Hyun D.-W."/>
            <person name="Bae J.-W."/>
        </authorList>
    </citation>
    <scope>NUCLEOTIDE SEQUENCE [LARGE SCALE GENOMIC DNA]</scope>
    <source>
        <strain evidence="1 2">KACC 14055</strain>
    </source>
</reference>
<dbReference type="AlphaFoldDB" id="A0A7G9S3W7"/>